<evidence type="ECO:0008006" key="4">
    <source>
        <dbReference type="Google" id="ProtNLM"/>
    </source>
</evidence>
<evidence type="ECO:0000313" key="2">
    <source>
        <dbReference type="EMBL" id="QPH55449.1"/>
    </source>
</evidence>
<sequence length="175" mass="19156">MLRTICVLLMLAGAAQANDRPSVAIFGGVLTDNDWQEVLWPPNVDFQEPGLVGFALSRPIGSVFEVEGQIVRHFGEQEVWEANALVTARLDVGRGPLDSLAFGLGPSITDVEPEFEIERDGGAQRFNIYWMAEAAFDGPGETEIITRIHHRSNAFGLTGEFNGSNALVVGLRRQF</sequence>
<name>A0A7S9LUF1_9RHOB</name>
<dbReference type="KEGG" id="poz:I0K15_06860"/>
<accession>A0A7S9LUF1</accession>
<organism evidence="2 3">
    <name type="scientific">Pontivivens ytuae</name>
    <dbReference type="NCBI Taxonomy" id="2789856"/>
    <lineage>
        <taxon>Bacteria</taxon>
        <taxon>Pseudomonadati</taxon>
        <taxon>Pseudomonadota</taxon>
        <taxon>Alphaproteobacteria</taxon>
        <taxon>Rhodobacterales</taxon>
        <taxon>Paracoccaceae</taxon>
        <taxon>Pontivivens</taxon>
    </lineage>
</organism>
<feature type="signal peptide" evidence="1">
    <location>
        <begin position="1"/>
        <end position="17"/>
    </location>
</feature>
<dbReference type="EMBL" id="CP064942">
    <property type="protein sequence ID" value="QPH55449.1"/>
    <property type="molecule type" value="Genomic_DNA"/>
</dbReference>
<dbReference type="RefSeq" id="WP_196104648.1">
    <property type="nucleotide sequence ID" value="NZ_CP064942.1"/>
</dbReference>
<proteinExistence type="predicted"/>
<keyword evidence="1" id="KW-0732">Signal</keyword>
<reference evidence="2 3" key="1">
    <citation type="submission" date="2020-11" db="EMBL/GenBank/DDBJ databases">
        <title>Description of Pontivivens ytuae sp. nov. isolated from deep sea sediment of Mariana Trench.</title>
        <authorList>
            <person name="Wang Z."/>
            <person name="Sun Q.-L."/>
            <person name="Xu X.-D."/>
            <person name="Tang Y.-Z."/>
            <person name="Zhang J."/>
        </authorList>
    </citation>
    <scope>NUCLEOTIDE SEQUENCE [LARGE SCALE GENOMIC DNA]</scope>
    <source>
        <strain evidence="2 3">MT2928</strain>
    </source>
</reference>
<feature type="chain" id="PRO_5033040045" description="Acyloxyacyl hydrolase" evidence="1">
    <location>
        <begin position="18"/>
        <end position="175"/>
    </location>
</feature>
<keyword evidence="3" id="KW-1185">Reference proteome</keyword>
<gene>
    <name evidence="2" type="ORF">I0K15_06860</name>
</gene>
<dbReference type="AlphaFoldDB" id="A0A7S9LUF1"/>
<evidence type="ECO:0000256" key="1">
    <source>
        <dbReference type="SAM" id="SignalP"/>
    </source>
</evidence>
<protein>
    <recommendedName>
        <fullName evidence="4">Acyloxyacyl hydrolase</fullName>
    </recommendedName>
</protein>
<dbReference type="Proteomes" id="UP000594800">
    <property type="component" value="Chromosome"/>
</dbReference>
<evidence type="ECO:0000313" key="3">
    <source>
        <dbReference type="Proteomes" id="UP000594800"/>
    </source>
</evidence>